<organism evidence="4 5">
    <name type="scientific">Aquipluma nitroreducens</name>
    <dbReference type="NCBI Taxonomy" id="2010828"/>
    <lineage>
        <taxon>Bacteria</taxon>
        <taxon>Pseudomonadati</taxon>
        <taxon>Bacteroidota</taxon>
        <taxon>Bacteroidia</taxon>
        <taxon>Marinilabiliales</taxon>
        <taxon>Prolixibacteraceae</taxon>
        <taxon>Aquipluma</taxon>
    </lineage>
</organism>
<proteinExistence type="inferred from homology"/>
<evidence type="ECO:0000313" key="4">
    <source>
        <dbReference type="EMBL" id="BBE16772.1"/>
    </source>
</evidence>
<dbReference type="SUPFAM" id="SSF56300">
    <property type="entry name" value="Metallo-dependent phosphatases"/>
    <property type="match status" value="1"/>
</dbReference>
<dbReference type="PANTHER" id="PTHR11575">
    <property type="entry name" value="5'-NUCLEOTIDASE-RELATED"/>
    <property type="match status" value="1"/>
</dbReference>
<evidence type="ECO:0000256" key="2">
    <source>
        <dbReference type="RuleBase" id="RU362119"/>
    </source>
</evidence>
<dbReference type="InterPro" id="IPR006146">
    <property type="entry name" value="5'-Nucleotdase_CS"/>
</dbReference>
<sequence>MGGFIMSNRRTFLKQTILGGGALTLGLIPKELFASGELVRLTVMHTNDMHCHLDPFPADHAEYPGKGGLVRIASMVNQCRKENPNLLLLDAGDMFQGTPYFNYFKGDLIVKVMSKMGYDAGTIGNHEFDNGMGDILSAINNANFPLISSNYDFSDTLLNGHVKTQLILEKGGVKVGIYGLGIELNGLVGTLNYGKTRYLDPLTTALKMESVLKNDHKCDLVICLSHLGLSYEHNKISDVTLAPQTKYTDLIVGGHTHSFLEKPLVLKNADGNPIVVNQAGWAALETGRIEFLFDRVSKRKHPVEIINNLS</sequence>
<dbReference type="GO" id="GO:0000166">
    <property type="term" value="F:nucleotide binding"/>
    <property type="evidence" value="ECO:0007669"/>
    <property type="project" value="UniProtKB-KW"/>
</dbReference>
<feature type="domain" description="Calcineurin-like phosphoesterase" evidence="3">
    <location>
        <begin position="42"/>
        <end position="258"/>
    </location>
</feature>
<dbReference type="AlphaFoldDB" id="A0A5K7S5G3"/>
<dbReference type="PRINTS" id="PR01607">
    <property type="entry name" value="APYRASEFAMLY"/>
</dbReference>
<dbReference type="InterPro" id="IPR006179">
    <property type="entry name" value="5_nucleotidase/apyrase"/>
</dbReference>
<reference evidence="4" key="1">
    <citation type="journal article" date="2020" name="Int. J. Syst. Evol. Microbiol.">
        <title>Aquipluma nitroreducens gen. nov. sp. nov., a novel facultatively anaerobic bacterium isolated from a freshwater lake.</title>
        <authorList>
            <person name="Watanabe M."/>
            <person name="Kojima H."/>
            <person name="Fukui M."/>
        </authorList>
    </citation>
    <scope>NUCLEOTIDE SEQUENCE</scope>
    <source>
        <strain evidence="4">MeG22</strain>
    </source>
</reference>
<dbReference type="EMBL" id="AP018694">
    <property type="protein sequence ID" value="BBE16772.1"/>
    <property type="molecule type" value="Genomic_DNA"/>
</dbReference>
<gene>
    <name evidence="4" type="ORF">AQPE_0919</name>
</gene>
<accession>A0A5K7S5G3</accession>
<dbReference type="GO" id="GO:0016788">
    <property type="term" value="F:hydrolase activity, acting on ester bonds"/>
    <property type="evidence" value="ECO:0007669"/>
    <property type="project" value="InterPro"/>
</dbReference>
<keyword evidence="2" id="KW-0547">Nucleotide-binding</keyword>
<evidence type="ECO:0000313" key="5">
    <source>
        <dbReference type="Proteomes" id="UP001193389"/>
    </source>
</evidence>
<dbReference type="PROSITE" id="PS00786">
    <property type="entry name" value="5_NUCLEOTIDASE_2"/>
    <property type="match status" value="1"/>
</dbReference>
<dbReference type="InterPro" id="IPR029052">
    <property type="entry name" value="Metallo-depent_PP-like"/>
</dbReference>
<dbReference type="InterPro" id="IPR006311">
    <property type="entry name" value="TAT_signal"/>
</dbReference>
<dbReference type="GO" id="GO:0046872">
    <property type="term" value="F:metal ion binding"/>
    <property type="evidence" value="ECO:0007669"/>
    <property type="project" value="InterPro"/>
</dbReference>
<dbReference type="GO" id="GO:0030288">
    <property type="term" value="C:outer membrane-bounded periplasmic space"/>
    <property type="evidence" value="ECO:0007669"/>
    <property type="project" value="TreeGrafter"/>
</dbReference>
<dbReference type="Proteomes" id="UP001193389">
    <property type="component" value="Chromosome"/>
</dbReference>
<dbReference type="Pfam" id="PF00149">
    <property type="entry name" value="Metallophos"/>
    <property type="match status" value="1"/>
</dbReference>
<keyword evidence="2" id="KW-0378">Hydrolase</keyword>
<protein>
    <submittedName>
        <fullName evidence="4">5'-nucleotidase</fullName>
    </submittedName>
</protein>
<keyword evidence="5" id="KW-1185">Reference proteome</keyword>
<evidence type="ECO:0000259" key="3">
    <source>
        <dbReference type="Pfam" id="PF00149"/>
    </source>
</evidence>
<name>A0A5K7S5G3_9BACT</name>
<evidence type="ECO:0000256" key="1">
    <source>
        <dbReference type="ARBA" id="ARBA00006654"/>
    </source>
</evidence>
<dbReference type="PANTHER" id="PTHR11575:SF24">
    <property type="entry name" value="5'-NUCLEOTIDASE"/>
    <property type="match status" value="1"/>
</dbReference>
<dbReference type="InterPro" id="IPR004843">
    <property type="entry name" value="Calcineurin-like_PHP"/>
</dbReference>
<dbReference type="KEGG" id="anf:AQPE_0919"/>
<dbReference type="GO" id="GO:0009166">
    <property type="term" value="P:nucleotide catabolic process"/>
    <property type="evidence" value="ECO:0007669"/>
    <property type="project" value="InterPro"/>
</dbReference>
<dbReference type="PROSITE" id="PS51318">
    <property type="entry name" value="TAT"/>
    <property type="match status" value="1"/>
</dbReference>
<comment type="similarity">
    <text evidence="1 2">Belongs to the 5'-nucleotidase family.</text>
</comment>
<dbReference type="Gene3D" id="3.60.21.10">
    <property type="match status" value="1"/>
</dbReference>